<keyword evidence="2" id="KW-1185">Reference proteome</keyword>
<sequence length="79" mass="8979">MQVDLVFQQIKISFENRGFLAISKQSLYNRSISKEAKVRPVSELFVHQPSRACITGAPPKKPKSDPCLNYLFIKQAELV</sequence>
<gene>
    <name evidence="1" type="ORF">RRG08_013481</name>
</gene>
<name>A0AAE0ZX34_9GAST</name>
<organism evidence="1 2">
    <name type="scientific">Elysia crispata</name>
    <name type="common">lettuce slug</name>
    <dbReference type="NCBI Taxonomy" id="231223"/>
    <lineage>
        <taxon>Eukaryota</taxon>
        <taxon>Metazoa</taxon>
        <taxon>Spiralia</taxon>
        <taxon>Lophotrochozoa</taxon>
        <taxon>Mollusca</taxon>
        <taxon>Gastropoda</taxon>
        <taxon>Heterobranchia</taxon>
        <taxon>Euthyneura</taxon>
        <taxon>Panpulmonata</taxon>
        <taxon>Sacoglossa</taxon>
        <taxon>Placobranchoidea</taxon>
        <taxon>Plakobranchidae</taxon>
        <taxon>Elysia</taxon>
    </lineage>
</organism>
<evidence type="ECO:0000313" key="2">
    <source>
        <dbReference type="Proteomes" id="UP001283361"/>
    </source>
</evidence>
<reference evidence="1" key="1">
    <citation type="journal article" date="2023" name="G3 (Bethesda)">
        <title>A reference genome for the long-term kleptoplast-retaining sea slug Elysia crispata morphotype clarki.</title>
        <authorList>
            <person name="Eastman K.E."/>
            <person name="Pendleton A.L."/>
            <person name="Shaikh M.A."/>
            <person name="Suttiyut T."/>
            <person name="Ogas R."/>
            <person name="Tomko P."/>
            <person name="Gavelis G."/>
            <person name="Widhalm J.R."/>
            <person name="Wisecaver J.H."/>
        </authorList>
    </citation>
    <scope>NUCLEOTIDE SEQUENCE</scope>
    <source>
        <strain evidence="1">ECLA1</strain>
    </source>
</reference>
<comment type="caution">
    <text evidence="1">The sequence shown here is derived from an EMBL/GenBank/DDBJ whole genome shotgun (WGS) entry which is preliminary data.</text>
</comment>
<accession>A0AAE0ZX34</accession>
<dbReference type="Proteomes" id="UP001283361">
    <property type="component" value="Unassembled WGS sequence"/>
</dbReference>
<dbReference type="EMBL" id="JAWDGP010003103">
    <property type="protein sequence ID" value="KAK3777279.1"/>
    <property type="molecule type" value="Genomic_DNA"/>
</dbReference>
<dbReference type="AlphaFoldDB" id="A0AAE0ZX34"/>
<protein>
    <submittedName>
        <fullName evidence="1">Uncharacterized protein</fullName>
    </submittedName>
</protein>
<proteinExistence type="predicted"/>
<evidence type="ECO:0000313" key="1">
    <source>
        <dbReference type="EMBL" id="KAK3777279.1"/>
    </source>
</evidence>